<name>A0ABM7PWY1_SINCY</name>
<protein>
    <recommendedName>
        <fullName evidence="1">Peptidase C14 caspase domain-containing protein</fullName>
    </recommendedName>
</protein>
<sequence>MARAALCVGINRFARLPEENWLAGCVNDATDIASVLTGRFGFASSEVTVLTDAAATKSAVLGALTDMVEKAAAGALDRLVFTFSTHGTQIPDNADDPDEADQMDEALAAYDIAVMGDGWDRTSVIVDDELHALFSRVPAEVPADVVLDTCHSGTGLRAFRLHPGSRARYLAPPTTADAGVPAASGRRGFRDLVAAGPGPVLFAACRADQTAADSPFNGRYGGAFTHFLLEALSAQPEVSRAETHRIVSASLQAARFEQRAQLEGTAAQRQAVWGH</sequence>
<dbReference type="SUPFAM" id="SSF52129">
    <property type="entry name" value="Caspase-like"/>
    <property type="match status" value="1"/>
</dbReference>
<dbReference type="InterPro" id="IPR029030">
    <property type="entry name" value="Caspase-like_dom_sf"/>
</dbReference>
<dbReference type="PANTHER" id="PTHR48104">
    <property type="entry name" value="METACASPASE-4"/>
    <property type="match status" value="1"/>
</dbReference>
<dbReference type="InterPro" id="IPR011600">
    <property type="entry name" value="Pept_C14_caspase"/>
</dbReference>
<dbReference type="RefSeq" id="WP_229229584.1">
    <property type="nucleotide sequence ID" value="NZ_AP024525.1"/>
</dbReference>
<reference evidence="2 3" key="1">
    <citation type="journal article" date="2021" name="J. Biosci. Bioeng.">
        <title>Identification and characterization of a chc gene cluster responsible for the aromatization pathway of cyclohexanecarboxylate degradation in Sinomonas cyclohexanicum ATCC 51369.</title>
        <authorList>
            <person name="Yamamoto T."/>
            <person name="Hasegawa Y."/>
            <person name="Lau P.C.K."/>
            <person name="Iwaki H."/>
        </authorList>
    </citation>
    <scope>NUCLEOTIDE SEQUENCE [LARGE SCALE GENOMIC DNA]</scope>
    <source>
        <strain evidence="2 3">ATCC 51369</strain>
    </source>
</reference>
<dbReference type="Pfam" id="PF00656">
    <property type="entry name" value="Peptidase_C14"/>
    <property type="match status" value="1"/>
</dbReference>
<feature type="domain" description="Peptidase C14 caspase" evidence="1">
    <location>
        <begin position="3"/>
        <end position="264"/>
    </location>
</feature>
<evidence type="ECO:0000313" key="2">
    <source>
        <dbReference type="EMBL" id="BCT76809.1"/>
    </source>
</evidence>
<accession>A0ABM7PWY1</accession>
<dbReference type="Proteomes" id="UP001319861">
    <property type="component" value="Chromosome"/>
</dbReference>
<keyword evidence="3" id="KW-1185">Reference proteome</keyword>
<dbReference type="Gene3D" id="3.40.50.1460">
    <property type="match status" value="1"/>
</dbReference>
<dbReference type="PANTHER" id="PTHR48104:SF30">
    <property type="entry name" value="METACASPASE-1"/>
    <property type="match status" value="1"/>
</dbReference>
<gene>
    <name evidence="2" type="ORF">SCMU_26510</name>
</gene>
<evidence type="ECO:0000313" key="3">
    <source>
        <dbReference type="Proteomes" id="UP001319861"/>
    </source>
</evidence>
<dbReference type="EMBL" id="AP024525">
    <property type="protein sequence ID" value="BCT76809.1"/>
    <property type="molecule type" value="Genomic_DNA"/>
</dbReference>
<dbReference type="InterPro" id="IPR050452">
    <property type="entry name" value="Metacaspase"/>
</dbReference>
<proteinExistence type="predicted"/>
<organism evidence="2 3">
    <name type="scientific">Sinomonas cyclohexanicum</name>
    <name type="common">Corynebacterium cyclohexanicum</name>
    <dbReference type="NCBI Taxonomy" id="322009"/>
    <lineage>
        <taxon>Bacteria</taxon>
        <taxon>Bacillati</taxon>
        <taxon>Actinomycetota</taxon>
        <taxon>Actinomycetes</taxon>
        <taxon>Micrococcales</taxon>
        <taxon>Micrococcaceae</taxon>
        <taxon>Sinomonas</taxon>
    </lineage>
</organism>
<evidence type="ECO:0000259" key="1">
    <source>
        <dbReference type="Pfam" id="PF00656"/>
    </source>
</evidence>